<dbReference type="InterPro" id="IPR016712">
    <property type="entry name" value="Rbsml_bS1m-like"/>
</dbReference>
<dbReference type="PANTHER" id="PTHR28058:SF1">
    <property type="entry name" value="SMALL RIBOSOMAL SUBUNIT PROTEIN BS1M"/>
    <property type="match status" value="1"/>
</dbReference>
<comment type="caution">
    <text evidence="2">The sequence shown here is derived from an EMBL/GenBank/DDBJ whole genome shotgun (WGS) entry which is preliminary data.</text>
</comment>
<protein>
    <submittedName>
        <fullName evidence="2">Uncharacterized protein</fullName>
    </submittedName>
</protein>
<gene>
    <name evidence="2" type="ORF">DFH07DRAFT_1057330</name>
</gene>
<evidence type="ECO:0000256" key="1">
    <source>
        <dbReference type="SAM" id="MobiDB-lite"/>
    </source>
</evidence>
<reference evidence="2" key="1">
    <citation type="submission" date="2023-03" db="EMBL/GenBank/DDBJ databases">
        <title>Massive genome expansion in bonnet fungi (Mycena s.s.) driven by repeated elements and novel gene families across ecological guilds.</title>
        <authorList>
            <consortium name="Lawrence Berkeley National Laboratory"/>
            <person name="Harder C.B."/>
            <person name="Miyauchi S."/>
            <person name="Viragh M."/>
            <person name="Kuo A."/>
            <person name="Thoen E."/>
            <person name="Andreopoulos B."/>
            <person name="Lu D."/>
            <person name="Skrede I."/>
            <person name="Drula E."/>
            <person name="Henrissat B."/>
            <person name="Morin E."/>
            <person name="Kohler A."/>
            <person name="Barry K."/>
            <person name="LaButti K."/>
            <person name="Morin E."/>
            <person name="Salamov A."/>
            <person name="Lipzen A."/>
            <person name="Mereny Z."/>
            <person name="Hegedus B."/>
            <person name="Baldrian P."/>
            <person name="Stursova M."/>
            <person name="Weitz H."/>
            <person name="Taylor A."/>
            <person name="Grigoriev I.V."/>
            <person name="Nagy L.G."/>
            <person name="Martin F."/>
            <person name="Kauserud H."/>
        </authorList>
    </citation>
    <scope>NUCLEOTIDE SEQUENCE</scope>
    <source>
        <strain evidence="2">CBHHK188m</strain>
    </source>
</reference>
<dbReference type="Proteomes" id="UP001215280">
    <property type="component" value="Unassembled WGS sequence"/>
</dbReference>
<evidence type="ECO:0000313" key="2">
    <source>
        <dbReference type="EMBL" id="KAJ7772981.1"/>
    </source>
</evidence>
<organism evidence="2 3">
    <name type="scientific">Mycena maculata</name>
    <dbReference type="NCBI Taxonomy" id="230809"/>
    <lineage>
        <taxon>Eukaryota</taxon>
        <taxon>Fungi</taxon>
        <taxon>Dikarya</taxon>
        <taxon>Basidiomycota</taxon>
        <taxon>Agaricomycotina</taxon>
        <taxon>Agaricomycetes</taxon>
        <taxon>Agaricomycetidae</taxon>
        <taxon>Agaricales</taxon>
        <taxon>Marasmiineae</taxon>
        <taxon>Mycenaceae</taxon>
        <taxon>Mycena</taxon>
    </lineage>
</organism>
<evidence type="ECO:0000313" key="3">
    <source>
        <dbReference type="Proteomes" id="UP001215280"/>
    </source>
</evidence>
<keyword evidence="3" id="KW-1185">Reference proteome</keyword>
<proteinExistence type="predicted"/>
<dbReference type="AlphaFoldDB" id="A0AAD7JVP4"/>
<sequence length="704" mass="78640">MTRYHRIDMEECRISPGDPASSPLDQWEEHSAKIVFENPHKRALSDVCLDHPSLEGAASSEEEYLNRLIYQVPIVDPKRSSAYLCCRFITHFTDPVPRIFSSSANTFDSAFCMALSAASHASTSALTNAARDSTAAPASPFAQLLRNSRFATFDPQIRKTYTSPKQFVERGYWGLKRPITQRKKNSFVTIKTWEARQHYVEWDNGEDQVRFIRRMEELNVRPGHRWESAWASTLGSARHEWLVDSEFCPHEWDPVDPKARKGDAAQEANAQEISSEVVPPTQEVNAEEVAQEAILTQEEPTPFDSQSKIPQAALANRGPGGYGKMGMQRDIGAVMPNVVSMTPSEFKRYLAKLRTLRPAFREFLNREGEIQAAERKRWKEEQALRAALMTAPSPPPVSDQEDVPLEKQSFLQIAQNPVTAYHRRFLAQHTHAEYTSASNAKLQPQPHRNGALMYAHPSMVDTLFQTPRRPGIVLHDTAERGRFTDEPIGRNDDKHYVVSFAGMAATLVKSQADGRLPLMRPGVDRENWPTAVAEMRLTNNSPLMLHSVPRVVGPDPEGLDGVRVNARVTAKQGIFDPTAENPYKPGSRQYVAVGSLTKELTPRDFAPRTLPRDRRRNTSADAGADTGAKPTAKTTGDKLTNRPKVQAPVFKPPIPFAVEHRATAPYSSPQMQTTEQKAENSHILGVLSNLLKSPEKGGVSDSEM</sequence>
<feature type="compositionally biased region" description="Basic and acidic residues" evidence="1">
    <location>
        <begin position="602"/>
        <end position="618"/>
    </location>
</feature>
<dbReference type="PANTHER" id="PTHR28058">
    <property type="entry name" value="37S RIBOSOMAL PROTEIN MRP51, MITOCHONDRIAL"/>
    <property type="match status" value="1"/>
</dbReference>
<feature type="region of interest" description="Disordered" evidence="1">
    <location>
        <begin position="258"/>
        <end position="283"/>
    </location>
</feature>
<feature type="region of interest" description="Disordered" evidence="1">
    <location>
        <begin position="602"/>
        <end position="648"/>
    </location>
</feature>
<accession>A0AAD7JVP4</accession>
<dbReference type="EMBL" id="JARJLG010000018">
    <property type="protein sequence ID" value="KAJ7772981.1"/>
    <property type="molecule type" value="Genomic_DNA"/>
</dbReference>
<name>A0AAD7JVP4_9AGAR</name>